<dbReference type="PROSITE" id="PS50110">
    <property type="entry name" value="RESPONSE_REGULATORY"/>
    <property type="match status" value="1"/>
</dbReference>
<dbReference type="InterPro" id="IPR000792">
    <property type="entry name" value="Tscrpt_reg_LuxR_C"/>
</dbReference>
<dbReference type="SUPFAM" id="SSF46894">
    <property type="entry name" value="C-terminal effector domain of the bipartite response regulators"/>
    <property type="match status" value="1"/>
</dbReference>
<dbReference type="Pfam" id="PF00072">
    <property type="entry name" value="Response_reg"/>
    <property type="match status" value="1"/>
</dbReference>
<dbReference type="PROSITE" id="PS50043">
    <property type="entry name" value="HTH_LUXR_2"/>
    <property type="match status" value="1"/>
</dbReference>
<feature type="domain" description="Response regulatory" evidence="5">
    <location>
        <begin position="1"/>
        <end position="115"/>
    </location>
</feature>
<dbReference type="InterPro" id="IPR016032">
    <property type="entry name" value="Sig_transdc_resp-reg_C-effctor"/>
</dbReference>
<gene>
    <name evidence="6" type="ORF">ACF1HC_31980</name>
</gene>
<dbReference type="Pfam" id="PF00196">
    <property type="entry name" value="GerE"/>
    <property type="match status" value="1"/>
</dbReference>
<dbReference type="RefSeq" id="WP_244405716.1">
    <property type="nucleotide sequence ID" value="NZ_JBFACJ010000021.1"/>
</dbReference>
<name>A0ABW6Z4W1_9ACTN</name>
<dbReference type="Proteomes" id="UP001603418">
    <property type="component" value="Unassembled WGS sequence"/>
</dbReference>
<dbReference type="InterPro" id="IPR011006">
    <property type="entry name" value="CheY-like_superfamily"/>
</dbReference>
<dbReference type="EMBL" id="JBICBM010000018">
    <property type="protein sequence ID" value="MFF9886180.1"/>
    <property type="molecule type" value="Genomic_DNA"/>
</dbReference>
<accession>A0ABW6Z4W1</accession>
<dbReference type="PANTHER" id="PTHR43214">
    <property type="entry name" value="TWO-COMPONENT RESPONSE REGULATOR"/>
    <property type="match status" value="1"/>
</dbReference>
<feature type="domain" description="HTH luxR-type" evidence="4">
    <location>
        <begin position="134"/>
        <end position="200"/>
    </location>
</feature>
<protein>
    <submittedName>
        <fullName evidence="6">Response regulator</fullName>
    </submittedName>
</protein>
<evidence type="ECO:0000256" key="3">
    <source>
        <dbReference type="PROSITE-ProRule" id="PRU00169"/>
    </source>
</evidence>
<proteinExistence type="predicted"/>
<evidence type="ECO:0000256" key="2">
    <source>
        <dbReference type="ARBA" id="ARBA00023125"/>
    </source>
</evidence>
<dbReference type="SMART" id="SM00421">
    <property type="entry name" value="HTH_LUXR"/>
    <property type="match status" value="1"/>
</dbReference>
<dbReference type="CDD" id="cd06170">
    <property type="entry name" value="LuxR_C_like"/>
    <property type="match status" value="1"/>
</dbReference>
<keyword evidence="7" id="KW-1185">Reference proteome</keyword>
<evidence type="ECO:0000256" key="1">
    <source>
        <dbReference type="ARBA" id="ARBA00022553"/>
    </source>
</evidence>
<dbReference type="SMART" id="SM00448">
    <property type="entry name" value="REC"/>
    <property type="match status" value="1"/>
</dbReference>
<comment type="caution">
    <text evidence="6">The sequence shown here is derived from an EMBL/GenBank/DDBJ whole genome shotgun (WGS) entry which is preliminary data.</text>
</comment>
<keyword evidence="1 3" id="KW-0597">Phosphoprotein</keyword>
<dbReference type="InterPro" id="IPR058245">
    <property type="entry name" value="NreC/VraR/RcsB-like_REC"/>
</dbReference>
<reference evidence="6 7" key="1">
    <citation type="submission" date="2024-10" db="EMBL/GenBank/DDBJ databases">
        <title>The Natural Products Discovery Center: Release of the First 8490 Sequenced Strains for Exploring Actinobacteria Biosynthetic Diversity.</title>
        <authorList>
            <person name="Kalkreuter E."/>
            <person name="Kautsar S.A."/>
            <person name="Yang D."/>
            <person name="Bader C.D."/>
            <person name="Teijaro C.N."/>
            <person name="Fluegel L."/>
            <person name="Davis C.M."/>
            <person name="Simpson J.R."/>
            <person name="Lauterbach L."/>
            <person name="Steele A.D."/>
            <person name="Gui C."/>
            <person name="Meng S."/>
            <person name="Li G."/>
            <person name="Viehrig K."/>
            <person name="Ye F."/>
            <person name="Su P."/>
            <person name="Kiefer A.F."/>
            <person name="Nichols A."/>
            <person name="Cepeda A.J."/>
            <person name="Yan W."/>
            <person name="Fan B."/>
            <person name="Jiang Y."/>
            <person name="Adhikari A."/>
            <person name="Zheng C.-J."/>
            <person name="Schuster L."/>
            <person name="Cowan T.M."/>
            <person name="Smanski M.J."/>
            <person name="Chevrette M.G."/>
            <person name="De Carvalho L.P.S."/>
            <person name="Shen B."/>
        </authorList>
    </citation>
    <scope>NUCLEOTIDE SEQUENCE [LARGE SCALE GENOMIC DNA]</scope>
    <source>
        <strain evidence="6 7">NPDC013366</strain>
    </source>
</reference>
<dbReference type="SUPFAM" id="SSF52172">
    <property type="entry name" value="CheY-like"/>
    <property type="match status" value="1"/>
</dbReference>
<evidence type="ECO:0000313" key="7">
    <source>
        <dbReference type="Proteomes" id="UP001603418"/>
    </source>
</evidence>
<dbReference type="PRINTS" id="PR00038">
    <property type="entry name" value="HTHLUXR"/>
</dbReference>
<feature type="modified residue" description="4-aspartylphosphate" evidence="3">
    <location>
        <position position="50"/>
    </location>
</feature>
<dbReference type="Gene3D" id="3.40.50.2300">
    <property type="match status" value="1"/>
</dbReference>
<keyword evidence="2" id="KW-0238">DNA-binding</keyword>
<dbReference type="InterPro" id="IPR039420">
    <property type="entry name" value="WalR-like"/>
</dbReference>
<evidence type="ECO:0000313" key="6">
    <source>
        <dbReference type="EMBL" id="MFF9886180.1"/>
    </source>
</evidence>
<evidence type="ECO:0000259" key="4">
    <source>
        <dbReference type="PROSITE" id="PS50043"/>
    </source>
</evidence>
<sequence>MAVDDHSLLRNALCELLNAEDDLEVVAQTDVSAQILELAVEHRVDVVLLDVEMPDHHAPTVVEELSSALPDLCVLILSMHDDPQLVQELMRRGARGYLHKTAHRETLLAAIRAIRGGDSHTIIAIPQSESRRSAFAPVPTGLSPREREVLTLVANALSNRQIAHRLGVAEGTVKRHLRNIFDKLGAVSRVDAVNKALDAHLIVRRPHLAEG</sequence>
<dbReference type="PANTHER" id="PTHR43214:SF42">
    <property type="entry name" value="TRANSCRIPTIONAL REGULATORY PROTEIN DESR"/>
    <property type="match status" value="1"/>
</dbReference>
<dbReference type="CDD" id="cd17535">
    <property type="entry name" value="REC_NarL-like"/>
    <property type="match status" value="1"/>
</dbReference>
<organism evidence="6 7">
    <name type="scientific">Streptomyces eurythermus</name>
    <dbReference type="NCBI Taxonomy" id="42237"/>
    <lineage>
        <taxon>Bacteria</taxon>
        <taxon>Bacillati</taxon>
        <taxon>Actinomycetota</taxon>
        <taxon>Actinomycetes</taxon>
        <taxon>Kitasatosporales</taxon>
        <taxon>Streptomycetaceae</taxon>
        <taxon>Streptomyces</taxon>
    </lineage>
</organism>
<dbReference type="InterPro" id="IPR001789">
    <property type="entry name" value="Sig_transdc_resp-reg_receiver"/>
</dbReference>
<evidence type="ECO:0000259" key="5">
    <source>
        <dbReference type="PROSITE" id="PS50110"/>
    </source>
</evidence>